<reference evidence="9 10" key="1">
    <citation type="journal article" date="2015" name="Genome Announc.">
        <title>Complete Genome Sequence of Corynebacterium camporealensis DSM 44610, Isolated from the Milk of a Manchega Sheep with Subclinical Mastitis.</title>
        <authorList>
            <person name="Ruckert C."/>
            <person name="Albersmeier A."/>
            <person name="Winkler A."/>
            <person name="Tauch A."/>
        </authorList>
    </citation>
    <scope>NUCLEOTIDE SEQUENCE [LARGE SCALE GENOMIC DNA]</scope>
    <source>
        <strain evidence="9 10">DSM 44610</strain>
    </source>
</reference>
<dbReference type="Pfam" id="PF03807">
    <property type="entry name" value="F420_oxidored"/>
    <property type="match status" value="1"/>
</dbReference>
<dbReference type="GO" id="GO:0055129">
    <property type="term" value="P:L-proline biosynthetic process"/>
    <property type="evidence" value="ECO:0007669"/>
    <property type="project" value="UniProtKB-UniRule"/>
</dbReference>
<dbReference type="SUPFAM" id="SSF48179">
    <property type="entry name" value="6-phosphogluconate dehydrogenase C-terminal domain-like"/>
    <property type="match status" value="1"/>
</dbReference>
<comment type="catalytic activity">
    <reaction evidence="5">
        <text>L-proline + NAD(+) = (S)-1-pyrroline-5-carboxylate + NADH + 2 H(+)</text>
        <dbReference type="Rhea" id="RHEA:14105"/>
        <dbReference type="ChEBI" id="CHEBI:15378"/>
        <dbReference type="ChEBI" id="CHEBI:17388"/>
        <dbReference type="ChEBI" id="CHEBI:57540"/>
        <dbReference type="ChEBI" id="CHEBI:57945"/>
        <dbReference type="ChEBI" id="CHEBI:60039"/>
        <dbReference type="EC" id="1.5.1.2"/>
    </reaction>
</comment>
<evidence type="ECO:0000256" key="5">
    <source>
        <dbReference type="HAMAP-Rule" id="MF_01925"/>
    </source>
</evidence>
<dbReference type="InterPro" id="IPR028939">
    <property type="entry name" value="P5C_Rdtase_cat_N"/>
</dbReference>
<evidence type="ECO:0000313" key="10">
    <source>
        <dbReference type="Proteomes" id="UP000033566"/>
    </source>
</evidence>
<dbReference type="GO" id="GO:0005737">
    <property type="term" value="C:cytoplasm"/>
    <property type="evidence" value="ECO:0007669"/>
    <property type="project" value="UniProtKB-SubCell"/>
</dbReference>
<dbReference type="HOGENOM" id="CLU_042344_3_1_11"/>
<keyword evidence="5 8" id="KW-0028">Amino-acid biosynthesis</keyword>
<dbReference type="GO" id="GO:0004735">
    <property type="term" value="F:pyrroline-5-carboxylate reductase activity"/>
    <property type="evidence" value="ECO:0007669"/>
    <property type="project" value="UniProtKB-UniRule"/>
</dbReference>
<evidence type="ECO:0000256" key="7">
    <source>
        <dbReference type="PIRSR" id="PIRSR000193-1"/>
    </source>
</evidence>
<name>A0A0F6T9M2_9CORY</name>
<dbReference type="PANTHER" id="PTHR11645:SF0">
    <property type="entry name" value="PYRROLINE-5-CARBOXYLATE REDUCTASE 3"/>
    <property type="match status" value="1"/>
</dbReference>
<dbReference type="UniPathway" id="UPA00098">
    <property type="reaction ID" value="UER00361"/>
</dbReference>
<dbReference type="STRING" id="161896.UL81_01295"/>
<dbReference type="Proteomes" id="UP000033566">
    <property type="component" value="Chromosome"/>
</dbReference>
<evidence type="ECO:0000313" key="9">
    <source>
        <dbReference type="EMBL" id="AKE38244.1"/>
    </source>
</evidence>
<dbReference type="NCBIfam" id="TIGR00112">
    <property type="entry name" value="proC"/>
    <property type="match status" value="1"/>
</dbReference>
<dbReference type="InterPro" id="IPR029036">
    <property type="entry name" value="P5CR_dimer"/>
</dbReference>
<sequence>MLSGTLVCMTKIAVLGGGQIGEALVSGLVAAEYNAADITVTNRREERRNEIAQTYGVNTTDDNAEAAKDADYVFACVKPYAIVELLENLDFSKDTVVVSMAAGLTLETLEQAAGDGVPVVRVMPNTPMLVRRGMCTCAPGQHVTDTQQAGVRELLEAVGEVVFLEEKLIDAATALAGSAPAYYFLVTEALVDAGVQLGLPRATAEKLAASTAYGAGTMLAESGKGPVDLRAGVSSPGGTTVAALRELEESGLRGAFFRAAEACEQRAKELG</sequence>
<dbReference type="KEGG" id="ccj:UL81_01295"/>
<dbReference type="InterPro" id="IPR000304">
    <property type="entry name" value="Pyrroline-COOH_reductase"/>
</dbReference>
<evidence type="ECO:0000256" key="2">
    <source>
        <dbReference type="ARBA" id="ARBA00022857"/>
    </source>
</evidence>
<evidence type="ECO:0000256" key="1">
    <source>
        <dbReference type="ARBA" id="ARBA00005525"/>
    </source>
</evidence>
<keyword evidence="3 5" id="KW-0560">Oxidoreductase</keyword>
<proteinExistence type="inferred from homology"/>
<dbReference type="EC" id="1.5.1.2" evidence="5 6"/>
<dbReference type="PANTHER" id="PTHR11645">
    <property type="entry name" value="PYRROLINE-5-CARBOXYLATE REDUCTASE"/>
    <property type="match status" value="1"/>
</dbReference>
<comment type="catalytic activity">
    <reaction evidence="5 8">
        <text>L-proline + NADP(+) = (S)-1-pyrroline-5-carboxylate + NADPH + 2 H(+)</text>
        <dbReference type="Rhea" id="RHEA:14109"/>
        <dbReference type="ChEBI" id="CHEBI:15378"/>
        <dbReference type="ChEBI" id="CHEBI:17388"/>
        <dbReference type="ChEBI" id="CHEBI:57783"/>
        <dbReference type="ChEBI" id="CHEBI:58349"/>
        <dbReference type="ChEBI" id="CHEBI:60039"/>
        <dbReference type="EC" id="1.5.1.2"/>
    </reaction>
</comment>
<dbReference type="Pfam" id="PF14748">
    <property type="entry name" value="P5CR_dimer"/>
    <property type="match status" value="1"/>
</dbReference>
<protein>
    <recommendedName>
        <fullName evidence="5 6">Pyrroline-5-carboxylate reductase</fullName>
        <shortName evidence="5">P5C reductase</shortName>
        <shortName evidence="5">P5CR</shortName>
        <ecNumber evidence="5 6">1.5.1.2</ecNumber>
    </recommendedName>
    <alternativeName>
        <fullName evidence="5">PCA reductase</fullName>
    </alternativeName>
</protein>
<dbReference type="InterPro" id="IPR008927">
    <property type="entry name" value="6-PGluconate_DH-like_C_sf"/>
</dbReference>
<dbReference type="PIRSF" id="PIRSF000193">
    <property type="entry name" value="Pyrrol-5-carb_rd"/>
    <property type="match status" value="1"/>
</dbReference>
<dbReference type="Gene3D" id="1.10.3730.10">
    <property type="entry name" value="ProC C-terminal domain-like"/>
    <property type="match status" value="1"/>
</dbReference>
<dbReference type="EMBL" id="CP011311">
    <property type="protein sequence ID" value="AKE38244.1"/>
    <property type="molecule type" value="Genomic_DNA"/>
</dbReference>
<dbReference type="AlphaFoldDB" id="A0A0F6T9M2"/>
<gene>
    <name evidence="5 9" type="primary">proC</name>
    <name evidence="9" type="ORF">UL81_01295</name>
</gene>
<dbReference type="InterPro" id="IPR036291">
    <property type="entry name" value="NAD(P)-bd_dom_sf"/>
</dbReference>
<dbReference type="PATRIC" id="fig|161896.4.peg.254"/>
<dbReference type="InterPro" id="IPR053790">
    <property type="entry name" value="P5CR-like_CS"/>
</dbReference>
<evidence type="ECO:0000256" key="8">
    <source>
        <dbReference type="RuleBase" id="RU003903"/>
    </source>
</evidence>
<comment type="function">
    <text evidence="4 5">Catalyzes the reduction of 1-pyrroline-5-carboxylate (PCA) to L-proline.</text>
</comment>
<dbReference type="Gene3D" id="3.40.50.720">
    <property type="entry name" value="NAD(P)-binding Rossmann-like Domain"/>
    <property type="match status" value="1"/>
</dbReference>
<dbReference type="PROSITE" id="PS00521">
    <property type="entry name" value="P5CR"/>
    <property type="match status" value="1"/>
</dbReference>
<evidence type="ECO:0000256" key="4">
    <source>
        <dbReference type="ARBA" id="ARBA00058118"/>
    </source>
</evidence>
<keyword evidence="2 5" id="KW-0521">NADP</keyword>
<accession>A0A0F6T9M2</accession>
<keyword evidence="10" id="KW-1185">Reference proteome</keyword>
<comment type="pathway">
    <text evidence="5 8">Amino-acid biosynthesis; L-proline biosynthesis; L-proline from L-glutamate 5-semialdehyde: step 1/1.</text>
</comment>
<evidence type="ECO:0000256" key="6">
    <source>
        <dbReference type="NCBIfam" id="TIGR00112"/>
    </source>
</evidence>
<feature type="binding site" evidence="7">
    <location>
        <position position="63"/>
    </location>
    <ligand>
        <name>NADPH</name>
        <dbReference type="ChEBI" id="CHEBI:57783"/>
    </ligand>
</feature>
<dbReference type="HAMAP" id="MF_01925">
    <property type="entry name" value="P5C_reductase"/>
    <property type="match status" value="1"/>
</dbReference>
<dbReference type="SUPFAM" id="SSF51735">
    <property type="entry name" value="NAD(P)-binding Rossmann-fold domains"/>
    <property type="match status" value="1"/>
</dbReference>
<keyword evidence="5 8" id="KW-0641">Proline biosynthesis</keyword>
<evidence type="ECO:0000256" key="3">
    <source>
        <dbReference type="ARBA" id="ARBA00023002"/>
    </source>
</evidence>
<comment type="similarity">
    <text evidence="1 5 8">Belongs to the pyrroline-5-carboxylate reductase family.</text>
</comment>
<dbReference type="FunFam" id="1.10.3730.10:FF:000001">
    <property type="entry name" value="Pyrroline-5-carboxylate reductase"/>
    <property type="match status" value="1"/>
</dbReference>
<keyword evidence="5" id="KW-0963">Cytoplasm</keyword>
<comment type="subcellular location">
    <subcellularLocation>
        <location evidence="5">Cytoplasm</location>
    </subcellularLocation>
</comment>
<organism evidence="9 10">
    <name type="scientific">Corynebacterium camporealensis</name>
    <dbReference type="NCBI Taxonomy" id="161896"/>
    <lineage>
        <taxon>Bacteria</taxon>
        <taxon>Bacillati</taxon>
        <taxon>Actinomycetota</taxon>
        <taxon>Actinomycetes</taxon>
        <taxon>Mycobacteriales</taxon>
        <taxon>Corynebacteriaceae</taxon>
        <taxon>Corynebacterium</taxon>
    </lineage>
</organism>